<dbReference type="EC" id="3.1.4.-" evidence="2"/>
<comment type="caution">
    <text evidence="2">The sequence shown here is derived from an EMBL/GenBank/DDBJ whole genome shotgun (WGS) entry which is preliminary data.</text>
</comment>
<dbReference type="PANTHER" id="PTHR43155">
    <property type="entry name" value="CYCLIC DI-GMP PHOSPHODIESTERASE PA4108-RELATED"/>
    <property type="match status" value="1"/>
</dbReference>
<protein>
    <submittedName>
        <fullName evidence="2">HD-GYP domain-containing protein</fullName>
        <ecNumber evidence="2">3.1.4.-</ecNumber>
    </submittedName>
</protein>
<name>A0ABW5RNE7_9BACI</name>
<dbReference type="InterPro" id="IPR003607">
    <property type="entry name" value="HD/PDEase_dom"/>
</dbReference>
<dbReference type="GO" id="GO:0016787">
    <property type="term" value="F:hydrolase activity"/>
    <property type="evidence" value="ECO:0007669"/>
    <property type="project" value="UniProtKB-KW"/>
</dbReference>
<dbReference type="EMBL" id="JBHUMF010000006">
    <property type="protein sequence ID" value="MFD2679636.1"/>
    <property type="molecule type" value="Genomic_DNA"/>
</dbReference>
<keyword evidence="2" id="KW-0378">Hydrolase</keyword>
<dbReference type="Proteomes" id="UP001597506">
    <property type="component" value="Unassembled WGS sequence"/>
</dbReference>
<dbReference type="CDD" id="cd00077">
    <property type="entry name" value="HDc"/>
    <property type="match status" value="1"/>
</dbReference>
<gene>
    <name evidence="2" type="ORF">ACFSUL_02610</name>
</gene>
<dbReference type="RefSeq" id="WP_377932430.1">
    <property type="nucleotide sequence ID" value="NZ_JBHUMF010000006.1"/>
</dbReference>
<dbReference type="PANTHER" id="PTHR43155:SF2">
    <property type="entry name" value="CYCLIC DI-GMP PHOSPHODIESTERASE PA4108"/>
    <property type="match status" value="1"/>
</dbReference>
<dbReference type="SUPFAM" id="SSF109604">
    <property type="entry name" value="HD-domain/PDEase-like"/>
    <property type="match status" value="1"/>
</dbReference>
<dbReference type="PROSITE" id="PS51832">
    <property type="entry name" value="HD_GYP"/>
    <property type="match status" value="1"/>
</dbReference>
<organism evidence="2 3">
    <name type="scientific">Bacillus seohaeanensis</name>
    <dbReference type="NCBI Taxonomy" id="284580"/>
    <lineage>
        <taxon>Bacteria</taxon>
        <taxon>Bacillati</taxon>
        <taxon>Bacillota</taxon>
        <taxon>Bacilli</taxon>
        <taxon>Bacillales</taxon>
        <taxon>Bacillaceae</taxon>
        <taxon>Bacillus</taxon>
    </lineage>
</organism>
<evidence type="ECO:0000313" key="3">
    <source>
        <dbReference type="Proteomes" id="UP001597506"/>
    </source>
</evidence>
<feature type="domain" description="HD-GYP" evidence="1">
    <location>
        <begin position="127"/>
        <end position="323"/>
    </location>
</feature>
<reference evidence="3" key="1">
    <citation type="journal article" date="2019" name="Int. J. Syst. Evol. Microbiol.">
        <title>The Global Catalogue of Microorganisms (GCM) 10K type strain sequencing project: providing services to taxonomists for standard genome sequencing and annotation.</title>
        <authorList>
            <consortium name="The Broad Institute Genomics Platform"/>
            <consortium name="The Broad Institute Genome Sequencing Center for Infectious Disease"/>
            <person name="Wu L."/>
            <person name="Ma J."/>
        </authorList>
    </citation>
    <scope>NUCLEOTIDE SEQUENCE [LARGE SCALE GENOMIC DNA]</scope>
    <source>
        <strain evidence="3">KCTC 3913</strain>
    </source>
</reference>
<evidence type="ECO:0000313" key="2">
    <source>
        <dbReference type="EMBL" id="MFD2679636.1"/>
    </source>
</evidence>
<dbReference type="InterPro" id="IPR037522">
    <property type="entry name" value="HD_GYP_dom"/>
</dbReference>
<sequence>MKVHAKDLEVGCIVNQDIMGRTSLPILTRNTVIQKQHIKALWAFGISEVSVEKTKADGSLFRPANLILPNKEKEKTETTSKQVGGSDQFIRTYLKSVQSFKRQFQQWQSGMSVDIAEMREVILPLTKMVAEESHLLYYINEYSSKTEYLYHHSIAVGIISAMLGKKLGLDAGNVNQVALAGILADCGMSRISPLVLKKQTALTENEFKEIKMHTAHSYKMIKEASLLKPEAKLAIFQHHERIDGSGYPTKEKNERVHLYSQIVAISDVFHAMTSERLYRSKQPIFKVLEMIRRDQFGKFNFKVVNALLDLFGNLTTGTQVRLSSGQMAEVVFTKSNYQTRPLVRVLPSEEIIDLSTQTELYISAIM</sequence>
<accession>A0ABW5RNE7</accession>
<dbReference type="Gene3D" id="1.10.3210.10">
    <property type="entry name" value="Hypothetical protein af1432"/>
    <property type="match status" value="1"/>
</dbReference>
<dbReference type="SMART" id="SM00471">
    <property type="entry name" value="HDc"/>
    <property type="match status" value="1"/>
</dbReference>
<dbReference type="Pfam" id="PF13487">
    <property type="entry name" value="HD_5"/>
    <property type="match status" value="1"/>
</dbReference>
<keyword evidence="3" id="KW-1185">Reference proteome</keyword>
<proteinExistence type="predicted"/>
<evidence type="ECO:0000259" key="1">
    <source>
        <dbReference type="PROSITE" id="PS51832"/>
    </source>
</evidence>